<dbReference type="PROSITE" id="PS51038">
    <property type="entry name" value="BAH"/>
    <property type="match status" value="1"/>
</dbReference>
<comment type="caution">
    <text evidence="3">The sequence shown here is derived from an EMBL/GenBank/DDBJ whole genome shotgun (WGS) entry which is preliminary data.</text>
</comment>
<dbReference type="InterPro" id="IPR014002">
    <property type="entry name" value="Agenet_dom_plant"/>
</dbReference>
<dbReference type="InterPro" id="IPR043151">
    <property type="entry name" value="BAH_sf"/>
</dbReference>
<dbReference type="GO" id="GO:0003682">
    <property type="term" value="F:chromatin binding"/>
    <property type="evidence" value="ECO:0007669"/>
    <property type="project" value="InterPro"/>
</dbReference>
<dbReference type="PANTHER" id="PTHR31917">
    <property type="entry name" value="AGENET DOMAIN-CONTAINING PROTEIN-RELATED"/>
    <property type="match status" value="1"/>
</dbReference>
<evidence type="ECO:0000313" key="4">
    <source>
        <dbReference type="Proteomes" id="UP000636800"/>
    </source>
</evidence>
<evidence type="ECO:0000313" key="3">
    <source>
        <dbReference type="EMBL" id="KAG0458322.1"/>
    </source>
</evidence>
<dbReference type="EMBL" id="JADCNL010000012">
    <property type="protein sequence ID" value="KAG0458322.1"/>
    <property type="molecule type" value="Genomic_DNA"/>
</dbReference>
<dbReference type="OrthoDB" id="406235at2759"/>
<feature type="region of interest" description="Disordered" evidence="1">
    <location>
        <begin position="323"/>
        <end position="358"/>
    </location>
</feature>
<dbReference type="AlphaFoldDB" id="A0A835PYK6"/>
<accession>A0A835PYK6</accession>
<dbReference type="SMART" id="SM00439">
    <property type="entry name" value="BAH"/>
    <property type="match status" value="1"/>
</dbReference>
<evidence type="ECO:0000256" key="1">
    <source>
        <dbReference type="SAM" id="MobiDB-lite"/>
    </source>
</evidence>
<name>A0A835PYK6_VANPL</name>
<dbReference type="Gene3D" id="2.30.30.490">
    <property type="match status" value="1"/>
</dbReference>
<dbReference type="Pfam" id="PF01426">
    <property type="entry name" value="BAH"/>
    <property type="match status" value="1"/>
</dbReference>
<dbReference type="InterPro" id="IPR008395">
    <property type="entry name" value="Agenet-like_dom"/>
</dbReference>
<evidence type="ECO:0000259" key="2">
    <source>
        <dbReference type="PROSITE" id="PS51038"/>
    </source>
</evidence>
<sequence>MASWVSEMDSEEKIWDRWEEVVVSNDRGRREVHYYLRDCGGGRDLAVVGREKSARHMSYVVPSKFMQSLARISAPAFPSAAAAAAGTVPWDLKWRSRREVVDWLSSLVSEHGVSAFNGYSDDDAGPTTIPISKSLSIGKMGVNEKFSWLGSAWECRKRLRHYRSFCRNGVTISVHDFVYVMAEDYKRLVAYVEDLYEDSKANYMVVVRWLHKVDEVGIVLPPDTNDREIFFSLCLQHFSVECIDGVAAVLGLQDFEKFQKEARQMCSSWEPYLCRSQMDIDDIKPFDVTQVQGYWSQDVLRSLYSFSLKLRLKIKCHGSTLDTNKNTSDPQRSSKKAHLGHEERGLESSKSKSSSIRIRSTSGTAALTVARKQLATQTLIGQQHLIVPGLEIELLSQDSGIRGCWFRAVVLKRHRDMIKVQYHDVEDADGSGNLEEWVSVSRVAATDKLGIRINGRPMVRPCPTHLSKGLCSYGVGKVVDAWWHDGWWEGVVINDQSEGKIHVYFPGEKQVSIFTSSDLRPSQDWVDNKWNDMKDKPNIASLASTDVEREKLSECITFQALASDCPDDAEPSEERGDCFPPLSGAQLAAACSQEKKENSIPDLIDFHHDSLKWNPTRKRSRSRKLFATELWGCKRQRIDMSCRDSRNVESKESKKCGAFVIPKSLKAVDRDHCKNGDPLFGAPMTLCSNLVMTR</sequence>
<dbReference type="Pfam" id="PF05641">
    <property type="entry name" value="Agenet"/>
    <property type="match status" value="1"/>
</dbReference>
<dbReference type="SMART" id="SM00743">
    <property type="entry name" value="Agenet"/>
    <property type="match status" value="2"/>
</dbReference>
<keyword evidence="4" id="KW-1185">Reference proteome</keyword>
<protein>
    <recommendedName>
        <fullName evidence="2">BAH domain-containing protein</fullName>
    </recommendedName>
</protein>
<feature type="domain" description="BAH" evidence="2">
    <location>
        <begin position="170"/>
        <end position="289"/>
    </location>
</feature>
<dbReference type="PANTHER" id="PTHR31917:SF58">
    <property type="entry name" value="AGENET AND BROMO-ADJACENT HOMOLOGY (BAH) DOMAIN-CONTAINING PROTEIN"/>
    <property type="match status" value="1"/>
</dbReference>
<feature type="compositionally biased region" description="Basic and acidic residues" evidence="1">
    <location>
        <begin position="339"/>
        <end position="350"/>
    </location>
</feature>
<reference evidence="3 4" key="1">
    <citation type="journal article" date="2020" name="Nat. Food">
        <title>A phased Vanilla planifolia genome enables genetic improvement of flavour and production.</title>
        <authorList>
            <person name="Hasing T."/>
            <person name="Tang H."/>
            <person name="Brym M."/>
            <person name="Khazi F."/>
            <person name="Huang T."/>
            <person name="Chambers A.H."/>
        </authorList>
    </citation>
    <scope>NUCLEOTIDE SEQUENCE [LARGE SCALE GENOMIC DNA]</scope>
    <source>
        <tissue evidence="3">Leaf</tissue>
    </source>
</reference>
<gene>
    <name evidence="3" type="ORF">HPP92_023479</name>
</gene>
<dbReference type="CDD" id="cd20405">
    <property type="entry name" value="Tudor_Agenet_AtDUF_rpt1_3"/>
    <property type="match status" value="1"/>
</dbReference>
<proteinExistence type="predicted"/>
<dbReference type="InterPro" id="IPR001025">
    <property type="entry name" value="BAH_dom"/>
</dbReference>
<dbReference type="Proteomes" id="UP000636800">
    <property type="component" value="Chromosome 12"/>
</dbReference>
<organism evidence="3 4">
    <name type="scientific">Vanilla planifolia</name>
    <name type="common">Vanilla</name>
    <dbReference type="NCBI Taxonomy" id="51239"/>
    <lineage>
        <taxon>Eukaryota</taxon>
        <taxon>Viridiplantae</taxon>
        <taxon>Streptophyta</taxon>
        <taxon>Embryophyta</taxon>
        <taxon>Tracheophyta</taxon>
        <taxon>Spermatophyta</taxon>
        <taxon>Magnoliopsida</taxon>
        <taxon>Liliopsida</taxon>
        <taxon>Asparagales</taxon>
        <taxon>Orchidaceae</taxon>
        <taxon>Vanilloideae</taxon>
        <taxon>Vanilleae</taxon>
        <taxon>Vanilla</taxon>
    </lineage>
</organism>